<name>A0AAX4J9W6_9MICR</name>
<protein>
    <submittedName>
        <fullName evidence="1">Uncharacterized protein</fullName>
    </submittedName>
</protein>
<reference evidence="1" key="1">
    <citation type="journal article" date="2024" name="BMC Genomics">
        <title>Functional annotation of a divergent genome using sequence and structure-based similarity.</title>
        <authorList>
            <person name="Svedberg D."/>
            <person name="Winiger R.R."/>
            <person name="Berg A."/>
            <person name="Sharma H."/>
            <person name="Tellgren-Roth C."/>
            <person name="Debrunner-Vossbrinck B.A."/>
            <person name="Vossbrinck C.R."/>
            <person name="Barandun J."/>
        </authorList>
    </citation>
    <scope>NUCLEOTIDE SEQUENCE</scope>
    <source>
        <strain evidence="1">Illinois isolate</strain>
    </source>
</reference>
<dbReference type="Proteomes" id="UP001334084">
    <property type="component" value="Chromosome 2"/>
</dbReference>
<dbReference type="AlphaFoldDB" id="A0AAX4J9W6"/>
<dbReference type="GeneID" id="90540503"/>
<sequence length="352" mass="41945">MIFKINFIVCAQLFFDDYKSDSIHGNIDNNYISIISSQDQFRFRPYDELEKYIHNENTLKKEYPKDINSLTKSTYSSNLCKILHEPSDKCSNSRSIKDEMKSHSFKTECAKKINIETSKSASNIILKETHATKQKKHKIENCLSSFPSHCHDQLCDFNSVRKQFSECEFQISCFIRKIKRISISKNNASTKSEKYNQVEHAKEYYRKICIIKNEHTKYINHRQFPRIKNLLDSSWVPREIRDIIFEYITLFEHFLSVYDLKKKITGKNLTNTHRIEVHNYNVEIFSCFKDIPMAKILQNLRNQLKCYQYKEITTHNKVNMILIQLKNILTKLYSKSKKVIKYYESLNEIFKE</sequence>
<dbReference type="EMBL" id="CP142727">
    <property type="protein sequence ID" value="WUR02692.1"/>
    <property type="molecule type" value="Genomic_DNA"/>
</dbReference>
<dbReference type="KEGG" id="vnx:VNE69_02213"/>
<gene>
    <name evidence="1" type="ORF">VNE69_02213</name>
</gene>
<keyword evidence="2" id="KW-1185">Reference proteome</keyword>
<dbReference type="RefSeq" id="XP_065328837.1">
    <property type="nucleotide sequence ID" value="XM_065472765.1"/>
</dbReference>
<evidence type="ECO:0000313" key="2">
    <source>
        <dbReference type="Proteomes" id="UP001334084"/>
    </source>
</evidence>
<accession>A0AAX4J9W6</accession>
<proteinExistence type="predicted"/>
<organism evidence="1 2">
    <name type="scientific">Vairimorpha necatrix</name>
    <dbReference type="NCBI Taxonomy" id="6039"/>
    <lineage>
        <taxon>Eukaryota</taxon>
        <taxon>Fungi</taxon>
        <taxon>Fungi incertae sedis</taxon>
        <taxon>Microsporidia</taxon>
        <taxon>Nosematidae</taxon>
        <taxon>Vairimorpha</taxon>
    </lineage>
</organism>
<evidence type="ECO:0000313" key="1">
    <source>
        <dbReference type="EMBL" id="WUR02692.1"/>
    </source>
</evidence>